<evidence type="ECO:0000313" key="1">
    <source>
        <dbReference type="EMBL" id="QCE01221.1"/>
    </source>
</evidence>
<sequence>MGLVIDFFTSRASARQWSSIFYIKALSFGMVIDSLCHIETLSMGMVIDSFASRPSAKQWSLISWLHQGPLRGNGHRFLYIKTLSFGMVIDSLCHIETLSMGLVIDSFASRPSAKQWSLISWLHQGPLRGNGHRFLYIKTLSFGMVIDSLCRVETLSVRLVVDSFTSRPSARQWSLIS</sequence>
<evidence type="ECO:0000313" key="2">
    <source>
        <dbReference type="Proteomes" id="UP000501690"/>
    </source>
</evidence>
<reference evidence="1 2" key="1">
    <citation type="submission" date="2019-04" db="EMBL/GenBank/DDBJ databases">
        <title>An improved genome assembly and genetic linkage map for asparagus bean, Vigna unguiculata ssp. sesquipedialis.</title>
        <authorList>
            <person name="Xia Q."/>
            <person name="Zhang R."/>
            <person name="Dong Y."/>
        </authorList>
    </citation>
    <scope>NUCLEOTIDE SEQUENCE [LARGE SCALE GENOMIC DNA]</scope>
    <source>
        <tissue evidence="1">Leaf</tissue>
    </source>
</reference>
<dbReference type="AlphaFoldDB" id="A0A4D6MKM6"/>
<dbReference type="EMBL" id="CP039351">
    <property type="protein sequence ID" value="QCE01221.1"/>
    <property type="molecule type" value="Genomic_DNA"/>
</dbReference>
<gene>
    <name evidence="1" type="ORF">DEO72_LG7g2515</name>
</gene>
<keyword evidence="2" id="KW-1185">Reference proteome</keyword>
<accession>A0A4D6MKM6</accession>
<dbReference type="Proteomes" id="UP000501690">
    <property type="component" value="Linkage Group LG7"/>
</dbReference>
<organism evidence="1 2">
    <name type="scientific">Vigna unguiculata</name>
    <name type="common">Cowpea</name>
    <dbReference type="NCBI Taxonomy" id="3917"/>
    <lineage>
        <taxon>Eukaryota</taxon>
        <taxon>Viridiplantae</taxon>
        <taxon>Streptophyta</taxon>
        <taxon>Embryophyta</taxon>
        <taxon>Tracheophyta</taxon>
        <taxon>Spermatophyta</taxon>
        <taxon>Magnoliopsida</taxon>
        <taxon>eudicotyledons</taxon>
        <taxon>Gunneridae</taxon>
        <taxon>Pentapetalae</taxon>
        <taxon>rosids</taxon>
        <taxon>fabids</taxon>
        <taxon>Fabales</taxon>
        <taxon>Fabaceae</taxon>
        <taxon>Papilionoideae</taxon>
        <taxon>50 kb inversion clade</taxon>
        <taxon>NPAAA clade</taxon>
        <taxon>indigoferoid/millettioid clade</taxon>
        <taxon>Phaseoleae</taxon>
        <taxon>Vigna</taxon>
    </lineage>
</organism>
<proteinExistence type="predicted"/>
<name>A0A4D6MKM6_VIGUN</name>
<protein>
    <submittedName>
        <fullName evidence="1">Uncharacterized protein</fullName>
    </submittedName>
</protein>